<dbReference type="EMBL" id="CP122566">
    <property type="protein sequence ID" value="WGH92781.1"/>
    <property type="molecule type" value="Genomic_DNA"/>
</dbReference>
<evidence type="ECO:0000313" key="4">
    <source>
        <dbReference type="Proteomes" id="UP001224674"/>
    </source>
</evidence>
<dbReference type="SMART" id="SM00507">
    <property type="entry name" value="HNHc"/>
    <property type="match status" value="1"/>
</dbReference>
<gene>
    <name evidence="3" type="ORF">QDX21_10825</name>
</gene>
<feature type="domain" description="HNH nuclease" evidence="2">
    <location>
        <begin position="502"/>
        <end position="554"/>
    </location>
</feature>
<dbReference type="GO" id="GO:0003676">
    <property type="term" value="F:nucleic acid binding"/>
    <property type="evidence" value="ECO:0007669"/>
    <property type="project" value="InterPro"/>
</dbReference>
<protein>
    <submittedName>
        <fullName evidence="3">DUF222 domain-containing protein</fullName>
    </submittedName>
</protein>
<organism evidence="3 4">
    <name type="scientific">Auritidibacter ignavus</name>
    <dbReference type="NCBI Taxonomy" id="678932"/>
    <lineage>
        <taxon>Bacteria</taxon>
        <taxon>Bacillati</taxon>
        <taxon>Actinomycetota</taxon>
        <taxon>Actinomycetes</taxon>
        <taxon>Micrococcales</taxon>
        <taxon>Micrococcaceae</taxon>
        <taxon>Auritidibacter</taxon>
    </lineage>
</organism>
<dbReference type="RefSeq" id="WP_279674708.1">
    <property type="nucleotide sequence ID" value="NZ_CP122566.1"/>
</dbReference>
<dbReference type="InterPro" id="IPR003615">
    <property type="entry name" value="HNH_nuc"/>
</dbReference>
<name>A0AAJ6AG85_9MICC</name>
<dbReference type="GO" id="GO:0008270">
    <property type="term" value="F:zinc ion binding"/>
    <property type="evidence" value="ECO:0007669"/>
    <property type="project" value="InterPro"/>
</dbReference>
<evidence type="ECO:0000256" key="1">
    <source>
        <dbReference type="ARBA" id="ARBA00023450"/>
    </source>
</evidence>
<dbReference type="InterPro" id="IPR003870">
    <property type="entry name" value="DUF222"/>
</dbReference>
<reference evidence="3 4" key="1">
    <citation type="submission" date="2023-03" db="EMBL/GenBank/DDBJ databases">
        <title>Complete genome sequences of several Auritidibacter ignavus strains isolated from ear infections.</title>
        <authorList>
            <person name="Baehr T."/>
            <person name="Baumhoegger A.M."/>
        </authorList>
    </citation>
    <scope>NUCLEOTIDE SEQUENCE [LARGE SCALE GENOMIC DNA]</scope>
    <source>
        <strain evidence="3 4">BABAE-6</strain>
    </source>
</reference>
<comment type="similarity">
    <text evidence="1">Belongs to the Rv1128c/1148c/1588c/1702c/1945/3466 family.</text>
</comment>
<dbReference type="AlphaFoldDB" id="A0AAJ6AG85"/>
<dbReference type="Gene3D" id="1.10.30.50">
    <property type="match status" value="1"/>
</dbReference>
<dbReference type="InterPro" id="IPR002711">
    <property type="entry name" value="HNH"/>
</dbReference>
<proteinExistence type="inferred from homology"/>
<dbReference type="CDD" id="cd00085">
    <property type="entry name" value="HNHc"/>
    <property type="match status" value="1"/>
</dbReference>
<dbReference type="GO" id="GO:0004519">
    <property type="term" value="F:endonuclease activity"/>
    <property type="evidence" value="ECO:0007669"/>
    <property type="project" value="InterPro"/>
</dbReference>
<evidence type="ECO:0000313" key="3">
    <source>
        <dbReference type="EMBL" id="WGH92781.1"/>
    </source>
</evidence>
<sequence>MTVTDAPRARHPLSFLDLDGVAGASMGDKAAAALVLLKSLGQDLAASDAYEKFARYTPETASADWNSSLASAPQQHDSTRLVEPDNYWDSLPEINHVAEALQTALAGAQTLLSGHTQRATASSADQQDLLGVPEGARGYRDGRKYFTESVGIGTREAKQRQQRSEFISGGPPPISGGPEIPPEFPAATKAFSIGSISTEHLDRLIRLVNDVQKYARNTHTPPGLIDRLLDEVVPLLVERAEELSVNEFNTLCKEWLPKICHHIDQDGPAPEEVVDPQRGREDFWVRPREDGGLDFGGTVYGLSAELLSTIDHAANNYAALKNNATNEAQAQTPRNPLIKAIMANFPELKPHDVISVDENGTEQVYAEHDLLDRRSRNQRTLNALFAVLTAGLGAGRQKNALPSTRGQDTKMIVTMDYETFSHQLSRRFQLDEDLRRSTLRDWLVDDPTTRGHRFRSEGQYSATIHPSRLRAMACHAGIIPQLMDGDHEVLDMGRQRRDFSAAQHRCLVARDRGCATPGCTMPPAWCHVHHITEWEHGGETDIDNAVLLCSAHHTDVHTGKWSIVRVDREGVWFSPAPWLNPDPTPRRNVRAHS</sequence>
<dbReference type="Pfam" id="PF01844">
    <property type="entry name" value="HNH"/>
    <property type="match status" value="1"/>
</dbReference>
<evidence type="ECO:0000259" key="2">
    <source>
        <dbReference type="SMART" id="SM00507"/>
    </source>
</evidence>
<accession>A0AAJ6AG85</accession>
<dbReference type="Proteomes" id="UP001224674">
    <property type="component" value="Chromosome"/>
</dbReference>
<dbReference type="Pfam" id="PF02720">
    <property type="entry name" value="DUF222"/>
    <property type="match status" value="1"/>
</dbReference>
<keyword evidence="4" id="KW-1185">Reference proteome</keyword>